<dbReference type="InterPro" id="IPR017932">
    <property type="entry name" value="GATase_2_dom"/>
</dbReference>
<dbReference type="EMBL" id="AP025628">
    <property type="protein sequence ID" value="BDG59861.1"/>
    <property type="molecule type" value="Genomic_DNA"/>
</dbReference>
<accession>A0AA35CM50</accession>
<evidence type="ECO:0000256" key="9">
    <source>
        <dbReference type="ARBA" id="ARBA00029440"/>
    </source>
</evidence>
<dbReference type="InterPro" id="IPR033738">
    <property type="entry name" value="AsnB_N"/>
</dbReference>
<comment type="similarity">
    <text evidence="1">Belongs to the asparagine synthetase family.</text>
</comment>
<evidence type="ECO:0000256" key="8">
    <source>
        <dbReference type="ARBA" id="ARBA00022962"/>
    </source>
</evidence>
<dbReference type="Gene3D" id="3.40.50.620">
    <property type="entry name" value="HUPs"/>
    <property type="match status" value="1"/>
</dbReference>
<evidence type="ECO:0000256" key="13">
    <source>
        <dbReference type="PIRSR" id="PIRSR001589-3"/>
    </source>
</evidence>
<dbReference type="GO" id="GO:0005829">
    <property type="term" value="C:cytosol"/>
    <property type="evidence" value="ECO:0007669"/>
    <property type="project" value="TreeGrafter"/>
</dbReference>
<feature type="binding site" evidence="12">
    <location>
        <position position="99"/>
    </location>
    <ligand>
        <name>L-glutamine</name>
        <dbReference type="ChEBI" id="CHEBI:58359"/>
    </ligand>
</feature>
<evidence type="ECO:0000313" key="16">
    <source>
        <dbReference type="Proteomes" id="UP001163687"/>
    </source>
</evidence>
<evidence type="ECO:0000256" key="7">
    <source>
        <dbReference type="ARBA" id="ARBA00022888"/>
    </source>
</evidence>
<dbReference type="InterPro" id="IPR050795">
    <property type="entry name" value="Asn_Synthetase"/>
</dbReference>
<proteinExistence type="inferred from homology"/>
<dbReference type="GO" id="GO:0004066">
    <property type="term" value="F:asparagine synthase (glutamine-hydrolyzing) activity"/>
    <property type="evidence" value="ECO:0007669"/>
    <property type="project" value="UniProtKB-EC"/>
</dbReference>
<dbReference type="Pfam" id="PF00733">
    <property type="entry name" value="Asn_synthase"/>
    <property type="match status" value="2"/>
</dbReference>
<sequence>MCGVAGYLVPRGRPEPDVGAVLDAMPWRGPDGRGVLHDQGGGYALGLGHLRLAIIDPAGGRQPIWNEDRSLAIVLNGEIYNYRELRERLGHHRFRTRSDAEAVLHLYEDEGPAMFRRLIGMYALAIWDRQGRLLLARDPLGIKPLYWARDGAGGVFFASEIKALLRMHPDVHAFPPGAWYRTGDGLRRFWTVPAGGGLRDPEEAVASVRRELVAAVDRCLVADVPVGVFLSGGLDSSLVAAIARRLHGPGLKSFAVGMAGSPDLAMARRVAAFLGTDHHEHAYTPAEVRRVLGPVIFHLESFDPPLVRSAVATYFAARLASRHVKVVLTGEGADELFAGYHYLKEFAGDPAALGAELRRIVRRLHRTNLQRGDRLTMAHGVEARVPFLEVPVVEAALRIDPALLLGPERTAEKWLLRRVAEPYLPEEVVGRRKEKFSLGTGTGQYLEALAAAIPDAEFEAGRRLPWGVRLSGKEEFLYWRHFAPSLGQEHLVRRMGRSRTLGDYDKNAAAWR</sequence>
<keyword evidence="6 12" id="KW-0067">ATP-binding</keyword>
<dbReference type="EC" id="6.3.5.4" evidence="2"/>
<dbReference type="InterPro" id="IPR014729">
    <property type="entry name" value="Rossmann-like_a/b/a_fold"/>
</dbReference>
<keyword evidence="5 12" id="KW-0547">Nucleotide-binding</keyword>
<gene>
    <name evidence="15" type="primary">asnB</name>
    <name evidence="15" type="ORF">caldi_09510</name>
</gene>
<keyword evidence="16" id="KW-1185">Reference proteome</keyword>
<dbReference type="PANTHER" id="PTHR11772">
    <property type="entry name" value="ASPARAGINE SYNTHETASE"/>
    <property type="match status" value="1"/>
</dbReference>
<keyword evidence="8 11" id="KW-0315">Glutamine amidotransferase</keyword>
<dbReference type="RefSeq" id="WP_264843945.1">
    <property type="nucleotide sequence ID" value="NZ_AP025628.1"/>
</dbReference>
<evidence type="ECO:0000256" key="11">
    <source>
        <dbReference type="PIRSR" id="PIRSR001589-1"/>
    </source>
</evidence>
<dbReference type="KEGG" id="cmic:caldi_09510"/>
<feature type="active site" description="For GATase activity" evidence="11">
    <location>
        <position position="2"/>
    </location>
</feature>
<evidence type="ECO:0000256" key="6">
    <source>
        <dbReference type="ARBA" id="ARBA00022840"/>
    </source>
</evidence>
<organism evidence="15 16">
    <name type="scientific">Caldinitratiruptor microaerophilus</name>
    <dbReference type="NCBI Taxonomy" id="671077"/>
    <lineage>
        <taxon>Bacteria</taxon>
        <taxon>Bacillati</taxon>
        <taxon>Bacillota</taxon>
        <taxon>Clostridia</taxon>
        <taxon>Eubacteriales</taxon>
        <taxon>Symbiobacteriaceae</taxon>
        <taxon>Caldinitratiruptor</taxon>
    </lineage>
</organism>
<reference evidence="15" key="1">
    <citation type="submission" date="2022-03" db="EMBL/GenBank/DDBJ databases">
        <title>Complete genome sequence of Caldinitratiruptor microaerophilus.</title>
        <authorList>
            <person name="Mukaiyama R."/>
            <person name="Nishiyama T."/>
            <person name="Ueda K."/>
        </authorList>
    </citation>
    <scope>NUCLEOTIDE SEQUENCE</scope>
    <source>
        <strain evidence="15">JCM 16183</strain>
    </source>
</reference>
<protein>
    <recommendedName>
        <fullName evidence="2">asparagine synthase (glutamine-hydrolyzing)</fullName>
        <ecNumber evidence="2">6.3.5.4</ecNumber>
    </recommendedName>
</protein>
<dbReference type="PANTHER" id="PTHR11772:SF2">
    <property type="entry name" value="ASPARAGINE SYNTHETASE [GLUTAMINE-HYDROLYZING]"/>
    <property type="match status" value="1"/>
</dbReference>
<evidence type="ECO:0000256" key="5">
    <source>
        <dbReference type="ARBA" id="ARBA00022741"/>
    </source>
</evidence>
<dbReference type="Gene3D" id="3.60.20.10">
    <property type="entry name" value="Glutamine Phosphoribosylpyrophosphate, subunit 1, domain 1"/>
    <property type="match status" value="1"/>
</dbReference>
<dbReference type="InterPro" id="IPR001962">
    <property type="entry name" value="Asn_synthase"/>
</dbReference>
<evidence type="ECO:0000256" key="2">
    <source>
        <dbReference type="ARBA" id="ARBA00012737"/>
    </source>
</evidence>
<keyword evidence="4 11" id="KW-0028">Amino-acid biosynthesis</keyword>
<dbReference type="InterPro" id="IPR029055">
    <property type="entry name" value="Ntn_hydrolases_N"/>
</dbReference>
<dbReference type="PROSITE" id="PS51278">
    <property type="entry name" value="GATASE_TYPE_2"/>
    <property type="match status" value="1"/>
</dbReference>
<keyword evidence="3" id="KW-0436">Ligase</keyword>
<dbReference type="CDD" id="cd01991">
    <property type="entry name" value="Asn_synthase_B_C"/>
    <property type="match status" value="1"/>
</dbReference>
<dbReference type="GO" id="GO:0005524">
    <property type="term" value="F:ATP binding"/>
    <property type="evidence" value="ECO:0007669"/>
    <property type="project" value="UniProtKB-KW"/>
</dbReference>
<dbReference type="AlphaFoldDB" id="A0AA35CM50"/>
<feature type="site" description="Important for beta-aspartyl-AMP intermediate formation" evidence="13">
    <location>
        <position position="331"/>
    </location>
</feature>
<dbReference type="Proteomes" id="UP001163687">
    <property type="component" value="Chromosome"/>
</dbReference>
<dbReference type="GO" id="GO:0006529">
    <property type="term" value="P:asparagine biosynthetic process"/>
    <property type="evidence" value="ECO:0007669"/>
    <property type="project" value="UniProtKB-KW"/>
</dbReference>
<name>A0AA35CM50_9FIRM</name>
<dbReference type="SUPFAM" id="SSF56235">
    <property type="entry name" value="N-terminal nucleophile aminohydrolases (Ntn hydrolases)"/>
    <property type="match status" value="1"/>
</dbReference>
<comment type="catalytic activity">
    <reaction evidence="10">
        <text>L-aspartate + L-glutamine + ATP + H2O = L-asparagine + L-glutamate + AMP + diphosphate + H(+)</text>
        <dbReference type="Rhea" id="RHEA:12228"/>
        <dbReference type="ChEBI" id="CHEBI:15377"/>
        <dbReference type="ChEBI" id="CHEBI:15378"/>
        <dbReference type="ChEBI" id="CHEBI:29985"/>
        <dbReference type="ChEBI" id="CHEBI:29991"/>
        <dbReference type="ChEBI" id="CHEBI:30616"/>
        <dbReference type="ChEBI" id="CHEBI:33019"/>
        <dbReference type="ChEBI" id="CHEBI:58048"/>
        <dbReference type="ChEBI" id="CHEBI:58359"/>
        <dbReference type="ChEBI" id="CHEBI:456215"/>
        <dbReference type="EC" id="6.3.5.4"/>
    </reaction>
</comment>
<feature type="binding site" evidence="12">
    <location>
        <position position="256"/>
    </location>
    <ligand>
        <name>ATP</name>
        <dbReference type="ChEBI" id="CHEBI:30616"/>
    </ligand>
</feature>
<evidence type="ECO:0000256" key="12">
    <source>
        <dbReference type="PIRSR" id="PIRSR001589-2"/>
    </source>
</evidence>
<feature type="domain" description="Glutamine amidotransferase type-2" evidence="14">
    <location>
        <begin position="2"/>
        <end position="185"/>
    </location>
</feature>
<comment type="pathway">
    <text evidence="9">Amino-acid biosynthesis.</text>
</comment>
<evidence type="ECO:0000256" key="10">
    <source>
        <dbReference type="ARBA" id="ARBA00048741"/>
    </source>
</evidence>
<keyword evidence="7 11" id="KW-0061">Asparagine biosynthesis</keyword>
<evidence type="ECO:0000259" key="14">
    <source>
        <dbReference type="PROSITE" id="PS51278"/>
    </source>
</evidence>
<dbReference type="SUPFAM" id="SSF52402">
    <property type="entry name" value="Adenine nucleotide alpha hydrolases-like"/>
    <property type="match status" value="1"/>
</dbReference>
<dbReference type="InterPro" id="IPR006426">
    <property type="entry name" value="Asn_synth_AEB"/>
</dbReference>
<evidence type="ECO:0000256" key="1">
    <source>
        <dbReference type="ARBA" id="ARBA00005752"/>
    </source>
</evidence>
<dbReference type="PIRSF" id="PIRSF001589">
    <property type="entry name" value="Asn_synthetase_glu-h"/>
    <property type="match status" value="1"/>
</dbReference>
<evidence type="ECO:0000256" key="4">
    <source>
        <dbReference type="ARBA" id="ARBA00022605"/>
    </source>
</evidence>
<dbReference type="Pfam" id="PF13537">
    <property type="entry name" value="GATase_7"/>
    <property type="match status" value="1"/>
</dbReference>
<evidence type="ECO:0000313" key="15">
    <source>
        <dbReference type="EMBL" id="BDG59861.1"/>
    </source>
</evidence>
<evidence type="ECO:0000256" key="3">
    <source>
        <dbReference type="ARBA" id="ARBA00022598"/>
    </source>
</evidence>
<dbReference type="CDD" id="cd00712">
    <property type="entry name" value="AsnB"/>
    <property type="match status" value="1"/>
</dbReference>